<dbReference type="GO" id="GO:0000166">
    <property type="term" value="F:nucleotide binding"/>
    <property type="evidence" value="ECO:0007669"/>
    <property type="project" value="InterPro"/>
</dbReference>
<dbReference type="GO" id="GO:0030880">
    <property type="term" value="C:RNA polymerase complex"/>
    <property type="evidence" value="ECO:0007669"/>
    <property type="project" value="InterPro"/>
</dbReference>
<evidence type="ECO:0000256" key="4">
    <source>
        <dbReference type="SAM" id="MobiDB-lite"/>
    </source>
</evidence>
<accession>A0AAP0N7M6</accession>
<evidence type="ECO:0000256" key="1">
    <source>
        <dbReference type="ARBA" id="ARBA00004123"/>
    </source>
</evidence>
<dbReference type="InterPro" id="IPR010997">
    <property type="entry name" value="HRDC-like_sf"/>
</dbReference>
<evidence type="ECO:0000313" key="6">
    <source>
        <dbReference type="EMBL" id="KAK9267970.1"/>
    </source>
</evidence>
<feature type="compositionally biased region" description="Polar residues" evidence="4">
    <location>
        <begin position="47"/>
        <end position="64"/>
    </location>
</feature>
<keyword evidence="7" id="KW-1185">Reference proteome</keyword>
<comment type="similarity">
    <text evidence="3">Belongs to the eukaryotic RPB4 RNA polymerase subunit family.</text>
</comment>
<feature type="region of interest" description="Disordered" evidence="4">
    <location>
        <begin position="1"/>
        <end position="100"/>
    </location>
</feature>
<keyword evidence="2" id="KW-0539">Nucleus</keyword>
<dbReference type="InterPro" id="IPR006590">
    <property type="entry name" value="RNA_pol_Rpb4/RPC9_core"/>
</dbReference>
<dbReference type="InterPro" id="IPR005574">
    <property type="entry name" value="Rpb4/RPC9"/>
</dbReference>
<reference evidence="6 7" key="1">
    <citation type="journal article" date="2024" name="Plant J.">
        <title>Genome sequences and population genomics reveal climatic adaptation and genomic divergence between two closely related sweetgum species.</title>
        <authorList>
            <person name="Xu W.Q."/>
            <person name="Ren C.Q."/>
            <person name="Zhang X.Y."/>
            <person name="Comes H.P."/>
            <person name="Liu X.H."/>
            <person name="Li Y.G."/>
            <person name="Kettle C.J."/>
            <person name="Jalonen R."/>
            <person name="Gaisberger H."/>
            <person name="Ma Y.Z."/>
            <person name="Qiu Y.X."/>
        </authorList>
    </citation>
    <scope>NUCLEOTIDE SEQUENCE [LARGE SCALE GENOMIC DNA]</scope>
    <source>
        <strain evidence="6">Hangzhou</strain>
    </source>
</reference>
<evidence type="ECO:0000256" key="3">
    <source>
        <dbReference type="ARBA" id="ARBA00025724"/>
    </source>
</evidence>
<dbReference type="Pfam" id="PF03874">
    <property type="entry name" value="RNA_pol_Rpb4"/>
    <property type="match status" value="1"/>
</dbReference>
<comment type="subcellular location">
    <subcellularLocation>
        <location evidence="1">Nucleus</location>
    </subcellularLocation>
</comment>
<proteinExistence type="inferred from homology"/>
<dbReference type="InterPro" id="IPR045222">
    <property type="entry name" value="Rpb4-like"/>
</dbReference>
<dbReference type="InterPro" id="IPR038324">
    <property type="entry name" value="Rpb4/RPC9_sf"/>
</dbReference>
<organism evidence="6 7">
    <name type="scientific">Liquidambar formosana</name>
    <name type="common">Formosan gum</name>
    <dbReference type="NCBI Taxonomy" id="63359"/>
    <lineage>
        <taxon>Eukaryota</taxon>
        <taxon>Viridiplantae</taxon>
        <taxon>Streptophyta</taxon>
        <taxon>Embryophyta</taxon>
        <taxon>Tracheophyta</taxon>
        <taxon>Spermatophyta</taxon>
        <taxon>Magnoliopsida</taxon>
        <taxon>eudicotyledons</taxon>
        <taxon>Gunneridae</taxon>
        <taxon>Pentapetalae</taxon>
        <taxon>Saxifragales</taxon>
        <taxon>Altingiaceae</taxon>
        <taxon>Liquidambar</taxon>
    </lineage>
</organism>
<dbReference type="Gene3D" id="1.20.1250.40">
    <property type="match status" value="1"/>
</dbReference>
<feature type="compositionally biased region" description="Low complexity" evidence="4">
    <location>
        <begin position="10"/>
        <end position="27"/>
    </location>
</feature>
<dbReference type="GO" id="GO:0005634">
    <property type="term" value="C:nucleus"/>
    <property type="evidence" value="ECO:0007669"/>
    <property type="project" value="UniProtKB-SubCell"/>
</dbReference>
<feature type="compositionally biased region" description="Basic and acidic residues" evidence="4">
    <location>
        <begin position="28"/>
        <end position="38"/>
    </location>
</feature>
<dbReference type="SUPFAM" id="SSF47819">
    <property type="entry name" value="HRDC-like"/>
    <property type="match status" value="1"/>
</dbReference>
<gene>
    <name evidence="6" type="ORF">L1049_010407</name>
</gene>
<feature type="compositionally biased region" description="Basic and acidic residues" evidence="4">
    <location>
        <begin position="76"/>
        <end position="85"/>
    </location>
</feature>
<comment type="caution">
    <text evidence="6">The sequence shown here is derived from an EMBL/GenBank/DDBJ whole genome shotgun (WGS) entry which is preliminary data.</text>
</comment>
<dbReference type="SMART" id="SM00657">
    <property type="entry name" value="RPOL4c"/>
    <property type="match status" value="1"/>
</dbReference>
<dbReference type="Proteomes" id="UP001415857">
    <property type="component" value="Unassembled WGS sequence"/>
</dbReference>
<dbReference type="AlphaFoldDB" id="A0AAP0N7M6"/>
<sequence length="237" mass="25349">MAEKGGKGYSLPNKGGKSSLKSSSPKEASLKGKDDTSAKSKRGRKVQFNSEGSLEDNFNISSKSGGKLEIPPAKGDWSKGGKGDNKVNGGTGKPSVAKEPPKLELKIEPELPKNSKCLMDCEAAQMLEGIQEQMVILSEDPTIKIPLSFNRGLQYAKTGSHYTNPQSVRRVLETLTKHGVSDGEICLIANVCPETVDEVFALVPSLKPKWSQLRGPLSDVLSELAKLKHSTSSPSTG</sequence>
<dbReference type="EMBL" id="JBBPBK010000016">
    <property type="protein sequence ID" value="KAK9267970.1"/>
    <property type="molecule type" value="Genomic_DNA"/>
</dbReference>
<dbReference type="PANTHER" id="PTHR21297">
    <property type="entry name" value="DNA-DIRECTED RNA POLYMERASE II"/>
    <property type="match status" value="1"/>
</dbReference>
<dbReference type="GO" id="GO:0006352">
    <property type="term" value="P:DNA-templated transcription initiation"/>
    <property type="evidence" value="ECO:0007669"/>
    <property type="project" value="InterPro"/>
</dbReference>
<protein>
    <recommendedName>
        <fullName evidence="5">RNA polymerase Rpb4/RPC9 core domain-containing protein</fullName>
    </recommendedName>
</protein>
<evidence type="ECO:0000259" key="5">
    <source>
        <dbReference type="SMART" id="SM00657"/>
    </source>
</evidence>
<evidence type="ECO:0000313" key="7">
    <source>
        <dbReference type="Proteomes" id="UP001415857"/>
    </source>
</evidence>
<feature type="domain" description="RNA polymerase Rpb4/RPC9 core" evidence="5">
    <location>
        <begin position="110"/>
        <end position="227"/>
    </location>
</feature>
<name>A0AAP0N7M6_LIQFO</name>
<evidence type="ECO:0000256" key="2">
    <source>
        <dbReference type="ARBA" id="ARBA00023242"/>
    </source>
</evidence>